<dbReference type="GO" id="GO:0007020">
    <property type="term" value="P:microtubule nucleation"/>
    <property type="evidence" value="ECO:0007669"/>
    <property type="project" value="InterPro"/>
</dbReference>
<reference evidence="10 11" key="1">
    <citation type="journal article" date="2020" name="Microbiol. Resour. Announc.">
        <title>Draft Genome Sequence of a Cladosporium Species Isolated from the Mesophotic Ascidian Didemnum maculosum.</title>
        <authorList>
            <person name="Gioti A."/>
            <person name="Siaperas R."/>
            <person name="Nikolaivits E."/>
            <person name="Le Goff G."/>
            <person name="Ouazzani J."/>
            <person name="Kotoulas G."/>
            <person name="Topakas E."/>
        </authorList>
    </citation>
    <scope>NUCLEOTIDE SEQUENCE [LARGE SCALE GENOMIC DNA]</scope>
    <source>
        <strain evidence="10 11">TM138-S3</strain>
    </source>
</reference>
<gene>
    <name evidence="10" type="ORF">WHR41_07593</name>
</gene>
<keyword evidence="5 6" id="KW-0206">Cytoskeleton</keyword>
<comment type="similarity">
    <text evidence="2 6">Belongs to the TUBGCP family.</text>
</comment>
<feature type="compositionally biased region" description="Low complexity" evidence="7">
    <location>
        <begin position="507"/>
        <end position="516"/>
    </location>
</feature>
<feature type="region of interest" description="Disordered" evidence="7">
    <location>
        <begin position="492"/>
        <end position="516"/>
    </location>
</feature>
<dbReference type="InterPro" id="IPR007259">
    <property type="entry name" value="GCP"/>
</dbReference>
<dbReference type="GO" id="GO:0000930">
    <property type="term" value="C:gamma-tubulin complex"/>
    <property type="evidence" value="ECO:0007669"/>
    <property type="project" value="UniProtKB-ARBA"/>
</dbReference>
<name>A0AB34KEH1_9PEZI</name>
<evidence type="ECO:0000256" key="2">
    <source>
        <dbReference type="ARBA" id="ARBA00010337"/>
    </source>
</evidence>
<dbReference type="GO" id="GO:0000278">
    <property type="term" value="P:mitotic cell cycle"/>
    <property type="evidence" value="ECO:0007669"/>
    <property type="project" value="TreeGrafter"/>
</dbReference>
<dbReference type="GO" id="GO:0051321">
    <property type="term" value="P:meiotic cell cycle"/>
    <property type="evidence" value="ECO:0007669"/>
    <property type="project" value="TreeGrafter"/>
</dbReference>
<dbReference type="EMBL" id="JAAQHG020000035">
    <property type="protein sequence ID" value="KAL1583437.1"/>
    <property type="molecule type" value="Genomic_DNA"/>
</dbReference>
<feature type="region of interest" description="Disordered" evidence="7">
    <location>
        <begin position="573"/>
        <end position="594"/>
    </location>
</feature>
<evidence type="ECO:0000313" key="10">
    <source>
        <dbReference type="EMBL" id="KAL1583437.1"/>
    </source>
</evidence>
<sequence>MLHEVLLALSGHPSPLFDKDAAAADLSHDGVPLLSPSEKDLLESIGRLSQLHRRLRTRLDEIAASHHSTICRAAANSVRHTHLARFQTKILDVESRILSKDASIVGAYDIVPLASVVGEFDEWHRLMNWYWSLTCYMDPQRNASPSEECSGAGLIDKLRAESQTGFPDIEASATELITIAETAWLRQVSSWVLYGKLPAHGADDFFVKAERSTEGQPDDFTKDSTLLPKIVSPATASSILFIGKSIHQVRHYEQHAQLQMKAQPRKAQHSQLANVHLKHLSLLSFPIVPAQLARAISAIRLSLSQNVLQHLLPLEDIVVLLTCLRRYFLLEDGEFTLALVQEAEARLNARYQNMGRLLQQDPIKALQGLSIKDAELNQALSQTWKALAMRDDSEENPAFEFARTHVSLSAPRKNQTRPSSSDSITAATPKMTRIAFNDMLFPSAAYLTMDANAPLELFISPREVETYSAINAYLISVRRAHLRLADLWKRTPARREHPAPPGPQYNATEAGRAAQAPARVRARKRAVAARKIWATCSAAMCLLSETSAYLEGEIIKCCWDQFDAWLHEPNPSAEDSFTASADTNTPEKPTHRDPETLAAGHRAFLAALTYALFLTDVPYTKELRSLLGNVDQLIALFVRLLEIQAKIDLEQEAGLATDHVEDDERKIALEIDRARKRVDSDLRSVIGRLRQLDQERIGAARYLDLAGVETGGFEPWKGGGVDRLLMKLEFGKVREDGYDII</sequence>
<feature type="domain" description="Gamma tubulin complex component C-terminal" evidence="8">
    <location>
        <begin position="321"/>
        <end position="730"/>
    </location>
</feature>
<dbReference type="GO" id="GO:0051225">
    <property type="term" value="P:spindle assembly"/>
    <property type="evidence" value="ECO:0007669"/>
    <property type="project" value="TreeGrafter"/>
</dbReference>
<feature type="domain" description="Gamma tubulin complex component protein N-terminal" evidence="9">
    <location>
        <begin position="2"/>
        <end position="312"/>
    </location>
</feature>
<evidence type="ECO:0000256" key="1">
    <source>
        <dbReference type="ARBA" id="ARBA00004267"/>
    </source>
</evidence>
<keyword evidence="11" id="KW-1185">Reference proteome</keyword>
<keyword evidence="3 6" id="KW-0963">Cytoplasm</keyword>
<dbReference type="Pfam" id="PF17681">
    <property type="entry name" value="GCP_N_terminal"/>
    <property type="match status" value="1"/>
</dbReference>
<feature type="compositionally biased region" description="Polar residues" evidence="7">
    <location>
        <begin position="573"/>
        <end position="587"/>
    </location>
</feature>
<keyword evidence="4 6" id="KW-0493">Microtubule</keyword>
<comment type="subcellular location">
    <subcellularLocation>
        <location evidence="1 6">Cytoplasm</location>
        <location evidence="1 6">Cytoskeleton</location>
        <location evidence="1 6">Microtubule organizing center</location>
    </subcellularLocation>
</comment>
<dbReference type="Proteomes" id="UP000803884">
    <property type="component" value="Unassembled WGS sequence"/>
</dbReference>
<proteinExistence type="inferred from homology"/>
<evidence type="ECO:0000256" key="5">
    <source>
        <dbReference type="ARBA" id="ARBA00023212"/>
    </source>
</evidence>
<dbReference type="GO" id="GO:0000922">
    <property type="term" value="C:spindle pole"/>
    <property type="evidence" value="ECO:0007669"/>
    <property type="project" value="InterPro"/>
</dbReference>
<dbReference type="GO" id="GO:0044732">
    <property type="term" value="C:mitotic spindle pole body"/>
    <property type="evidence" value="ECO:0007669"/>
    <property type="project" value="TreeGrafter"/>
</dbReference>
<evidence type="ECO:0000259" key="9">
    <source>
        <dbReference type="Pfam" id="PF17681"/>
    </source>
</evidence>
<comment type="caution">
    <text evidence="10">The sequence shown here is derived from an EMBL/GenBank/DDBJ whole genome shotgun (WGS) entry which is preliminary data.</text>
</comment>
<dbReference type="PANTHER" id="PTHR19302">
    <property type="entry name" value="GAMMA TUBULIN COMPLEX PROTEIN"/>
    <property type="match status" value="1"/>
</dbReference>
<dbReference type="GO" id="GO:0005874">
    <property type="term" value="C:microtubule"/>
    <property type="evidence" value="ECO:0007669"/>
    <property type="project" value="UniProtKB-KW"/>
</dbReference>
<dbReference type="AlphaFoldDB" id="A0AB34KEH1"/>
<organism evidence="10 11">
    <name type="scientific">Cladosporium halotolerans</name>
    <dbReference type="NCBI Taxonomy" id="1052096"/>
    <lineage>
        <taxon>Eukaryota</taxon>
        <taxon>Fungi</taxon>
        <taxon>Dikarya</taxon>
        <taxon>Ascomycota</taxon>
        <taxon>Pezizomycotina</taxon>
        <taxon>Dothideomycetes</taxon>
        <taxon>Dothideomycetidae</taxon>
        <taxon>Cladosporiales</taxon>
        <taxon>Cladosporiaceae</taxon>
        <taxon>Cladosporium</taxon>
    </lineage>
</organism>
<dbReference type="GO" id="GO:0043015">
    <property type="term" value="F:gamma-tubulin binding"/>
    <property type="evidence" value="ECO:0007669"/>
    <property type="project" value="InterPro"/>
</dbReference>
<accession>A0AB34KEH1</accession>
<dbReference type="PANTHER" id="PTHR19302:SF27">
    <property type="entry name" value="GAMMA-TUBULIN COMPLEX COMPONENT 4"/>
    <property type="match status" value="1"/>
</dbReference>
<dbReference type="Gene3D" id="1.20.120.1900">
    <property type="entry name" value="Gamma-tubulin complex, C-terminal domain"/>
    <property type="match status" value="1"/>
</dbReference>
<evidence type="ECO:0000256" key="6">
    <source>
        <dbReference type="RuleBase" id="RU363050"/>
    </source>
</evidence>
<dbReference type="Pfam" id="PF04130">
    <property type="entry name" value="GCP_C_terminal"/>
    <property type="match status" value="1"/>
</dbReference>
<dbReference type="GO" id="GO:0031122">
    <property type="term" value="P:cytoplasmic microtubule organization"/>
    <property type="evidence" value="ECO:0007669"/>
    <property type="project" value="TreeGrafter"/>
</dbReference>
<dbReference type="InterPro" id="IPR041470">
    <property type="entry name" value="GCP_N"/>
</dbReference>
<evidence type="ECO:0000259" key="8">
    <source>
        <dbReference type="Pfam" id="PF04130"/>
    </source>
</evidence>
<evidence type="ECO:0000256" key="3">
    <source>
        <dbReference type="ARBA" id="ARBA00022490"/>
    </source>
</evidence>
<dbReference type="RefSeq" id="XP_069226544.1">
    <property type="nucleotide sequence ID" value="XM_069376197.1"/>
</dbReference>
<protein>
    <recommendedName>
        <fullName evidence="6">Spindle pole body component</fullName>
    </recommendedName>
</protein>
<evidence type="ECO:0000256" key="7">
    <source>
        <dbReference type="SAM" id="MobiDB-lite"/>
    </source>
</evidence>
<evidence type="ECO:0000256" key="4">
    <source>
        <dbReference type="ARBA" id="ARBA00022701"/>
    </source>
</evidence>
<dbReference type="InterPro" id="IPR040457">
    <property type="entry name" value="GCP_C"/>
</dbReference>
<dbReference type="InterPro" id="IPR042241">
    <property type="entry name" value="GCP_C_sf"/>
</dbReference>
<dbReference type="GO" id="GO:0051011">
    <property type="term" value="F:microtubule minus-end binding"/>
    <property type="evidence" value="ECO:0007669"/>
    <property type="project" value="TreeGrafter"/>
</dbReference>
<evidence type="ECO:0000313" key="11">
    <source>
        <dbReference type="Proteomes" id="UP000803884"/>
    </source>
</evidence>
<dbReference type="GeneID" id="96009035"/>